<keyword evidence="4" id="KW-1185">Reference proteome</keyword>
<evidence type="ECO:0000313" key="3">
    <source>
        <dbReference type="EMBL" id="ARD85161.1"/>
    </source>
</evidence>
<sequence>MGEINIKKHGHITIISINRYNRRNAVDYKTSKMLENAFLDFNIDTEQHIAIITGENGIFSAGADLNDAKAMSQEVLGENGPMGFTRMKIVKPVIAAISGYCVAGGLEMALTADIRIADADSMIGFLERRFGVPLIDGGTQRLPLIIGMGRALDMILTGKLVSADEAKSIGLVNYVTEHGKSLDKAMEIAKLMDSYPAVTMLNDRLALLEGLSRPLCEGLRIEAEYGKKTIDSGIVEDGAQKFIAGNGRHGKIDKL</sequence>
<dbReference type="PROSITE" id="PS00166">
    <property type="entry name" value="ENOYL_COA_HYDRATASE"/>
    <property type="match status" value="1"/>
</dbReference>
<dbReference type="Proteomes" id="UP000192050">
    <property type="component" value="Chromosome"/>
</dbReference>
<dbReference type="SUPFAM" id="SSF52096">
    <property type="entry name" value="ClpP/crotonase"/>
    <property type="match status" value="1"/>
</dbReference>
<name>A0A1V0N4X0_9ARCH</name>
<dbReference type="InterPro" id="IPR001753">
    <property type="entry name" value="Enoyl-CoA_hydra/iso"/>
</dbReference>
<dbReference type="Gene3D" id="3.90.226.10">
    <property type="entry name" value="2-enoyl-CoA Hydratase, Chain A, domain 1"/>
    <property type="match status" value="1"/>
</dbReference>
<dbReference type="InterPro" id="IPR029045">
    <property type="entry name" value="ClpP/crotonase-like_dom_sf"/>
</dbReference>
<dbReference type="KEGG" id="fai:FAD_1293"/>
<gene>
    <name evidence="3" type="ORF">FAD_1293</name>
</gene>
<dbReference type="OrthoDB" id="56751at2157"/>
<proteinExistence type="inferred from homology"/>
<evidence type="ECO:0000313" key="4">
    <source>
        <dbReference type="Proteomes" id="UP000192050"/>
    </source>
</evidence>
<comment type="similarity">
    <text evidence="1 2">Belongs to the enoyl-CoA hydratase/isomerase family.</text>
</comment>
<dbReference type="CDD" id="cd06558">
    <property type="entry name" value="crotonase-like"/>
    <property type="match status" value="1"/>
</dbReference>
<evidence type="ECO:0000256" key="1">
    <source>
        <dbReference type="ARBA" id="ARBA00005254"/>
    </source>
</evidence>
<dbReference type="AlphaFoldDB" id="A0A1V0N4X0"/>
<dbReference type="Pfam" id="PF00378">
    <property type="entry name" value="ECH_1"/>
    <property type="match status" value="1"/>
</dbReference>
<dbReference type="InterPro" id="IPR018376">
    <property type="entry name" value="Enoyl-CoA_hyd/isom_CS"/>
</dbReference>
<dbReference type="PANTHER" id="PTHR43802:SF1">
    <property type="entry name" value="IP11341P-RELATED"/>
    <property type="match status" value="1"/>
</dbReference>
<dbReference type="GeneID" id="84217889"/>
<dbReference type="NCBIfam" id="NF006108">
    <property type="entry name" value="PRK08259.1"/>
    <property type="match status" value="1"/>
</dbReference>
<dbReference type="PANTHER" id="PTHR43802">
    <property type="entry name" value="ENOYL-COA HYDRATASE"/>
    <property type="match status" value="1"/>
</dbReference>
<dbReference type="RefSeq" id="WP_081142770.1">
    <property type="nucleotide sequence ID" value="NZ_CP015363.1"/>
</dbReference>
<organism evidence="3 4">
    <name type="scientific">Ferroplasma acidiphilum</name>
    <dbReference type="NCBI Taxonomy" id="74969"/>
    <lineage>
        <taxon>Archaea</taxon>
        <taxon>Methanobacteriati</taxon>
        <taxon>Thermoplasmatota</taxon>
        <taxon>Thermoplasmata</taxon>
        <taxon>Thermoplasmatales</taxon>
        <taxon>Ferroplasmaceae</taxon>
        <taxon>Ferroplasma</taxon>
    </lineage>
</organism>
<dbReference type="STRING" id="74969.FAD_1293"/>
<protein>
    <submittedName>
        <fullName evidence="3">Enoyl-CoA hydratase</fullName>
    </submittedName>
</protein>
<dbReference type="Gene3D" id="1.10.287.2460">
    <property type="match status" value="1"/>
</dbReference>
<reference evidence="3 4" key="1">
    <citation type="submission" date="2011-10" db="EMBL/GenBank/DDBJ databases">
        <title>Metabolic and evolutionary patterns in the extreme acidophile Ferroplasma acidiphilum.</title>
        <authorList>
            <person name="Golyshina O.V."/>
            <person name="Kozyavkin S.A."/>
            <person name="Tatusov R.L."/>
            <person name="Slesarev A.I."/>
            <person name="Golyshin P.N."/>
        </authorList>
    </citation>
    <scope>NUCLEOTIDE SEQUENCE [LARGE SCALE GENOMIC DNA]</scope>
    <source>
        <strain evidence="4">Y</strain>
    </source>
</reference>
<accession>A0A1V0N4X0</accession>
<dbReference type="EMBL" id="CP015363">
    <property type="protein sequence ID" value="ARD85161.1"/>
    <property type="molecule type" value="Genomic_DNA"/>
</dbReference>
<dbReference type="GO" id="GO:0003824">
    <property type="term" value="F:catalytic activity"/>
    <property type="evidence" value="ECO:0007669"/>
    <property type="project" value="InterPro"/>
</dbReference>
<evidence type="ECO:0000256" key="2">
    <source>
        <dbReference type="RuleBase" id="RU003707"/>
    </source>
</evidence>